<dbReference type="PANTHER" id="PTHR24394">
    <property type="entry name" value="ZINC FINGER PROTEIN"/>
    <property type="match status" value="1"/>
</dbReference>
<keyword evidence="4 7" id="KW-0863">Zinc-finger</keyword>
<dbReference type="EnsemblMetazoa" id="XM_050658275.1">
    <property type="protein sequence ID" value="XP_050514232.1"/>
    <property type="gene ID" value="LOC126889722"/>
</dbReference>
<dbReference type="EnsemblMetazoa" id="XM_050658270.1">
    <property type="protein sequence ID" value="XP_050514227.1"/>
    <property type="gene ID" value="LOC126889722"/>
</dbReference>
<dbReference type="EnsemblMetazoa" id="XM_050658277.1">
    <property type="protein sequence ID" value="XP_050514234.1"/>
    <property type="gene ID" value="LOC126889723"/>
</dbReference>
<dbReference type="EnsemblMetazoa" id="XM_050658269.1">
    <property type="protein sequence ID" value="XP_050514226.1"/>
    <property type="gene ID" value="LOC126889722"/>
</dbReference>
<dbReference type="PANTHER" id="PTHR24394:SF29">
    <property type="entry name" value="MYONEURIN"/>
    <property type="match status" value="1"/>
</dbReference>
<evidence type="ECO:0000256" key="1">
    <source>
        <dbReference type="ARBA" id="ARBA00004123"/>
    </source>
</evidence>
<dbReference type="RefSeq" id="XP_050514232.1">
    <property type="nucleotide sequence ID" value="XM_050658275.1"/>
</dbReference>
<evidence type="ECO:0000256" key="6">
    <source>
        <dbReference type="ARBA" id="ARBA00023242"/>
    </source>
</evidence>
<dbReference type="RefSeq" id="XP_050514231.1">
    <property type="nucleotide sequence ID" value="XM_050658274.1"/>
</dbReference>
<feature type="domain" description="C2H2-type" evidence="9">
    <location>
        <begin position="118"/>
        <end position="146"/>
    </location>
</feature>
<feature type="domain" description="C2H2-type" evidence="9">
    <location>
        <begin position="89"/>
        <end position="116"/>
    </location>
</feature>
<dbReference type="RefSeq" id="XP_050514228.1">
    <property type="nucleotide sequence ID" value="XM_050658271.1"/>
</dbReference>
<evidence type="ECO:0000256" key="8">
    <source>
        <dbReference type="SAM" id="MobiDB-lite"/>
    </source>
</evidence>
<dbReference type="EnsemblMetazoa" id="XM_050658271.1">
    <property type="protein sequence ID" value="XP_050514228.1"/>
    <property type="gene ID" value="LOC126889722"/>
</dbReference>
<dbReference type="RefSeq" id="XP_050514237.1">
    <property type="nucleotide sequence ID" value="XM_050658280.1"/>
</dbReference>
<evidence type="ECO:0000256" key="4">
    <source>
        <dbReference type="ARBA" id="ARBA00022771"/>
    </source>
</evidence>
<evidence type="ECO:0000259" key="9">
    <source>
        <dbReference type="PROSITE" id="PS50157"/>
    </source>
</evidence>
<dbReference type="SMART" id="SM00355">
    <property type="entry name" value="ZnF_C2H2"/>
    <property type="match status" value="4"/>
</dbReference>
<dbReference type="EnsemblMetazoa" id="XM_050658274.1">
    <property type="protein sequence ID" value="XP_050514231.1"/>
    <property type="gene ID" value="LOC126889722"/>
</dbReference>
<dbReference type="RefSeq" id="XP_050514235.1">
    <property type="nucleotide sequence ID" value="XM_050658278.1"/>
</dbReference>
<dbReference type="GeneID" id="126889722"/>
<dbReference type="Gene3D" id="3.30.160.60">
    <property type="entry name" value="Classic Zinc Finger"/>
    <property type="match status" value="2"/>
</dbReference>
<dbReference type="RefSeq" id="XP_050514227.1">
    <property type="nucleotide sequence ID" value="XM_050658270.1"/>
</dbReference>
<dbReference type="RefSeq" id="XP_050514229.1">
    <property type="nucleotide sequence ID" value="XM_050658272.1"/>
</dbReference>
<reference evidence="10" key="1">
    <citation type="submission" date="2025-05" db="UniProtKB">
        <authorList>
            <consortium name="EnsemblMetazoa"/>
        </authorList>
    </citation>
    <scope>IDENTIFICATION</scope>
</reference>
<protein>
    <recommendedName>
        <fullName evidence="9">C2H2-type domain-containing protein</fullName>
    </recommendedName>
</protein>
<evidence type="ECO:0000256" key="5">
    <source>
        <dbReference type="ARBA" id="ARBA00022833"/>
    </source>
</evidence>
<feature type="domain" description="C2H2-type" evidence="9">
    <location>
        <begin position="36"/>
        <end position="63"/>
    </location>
</feature>
<feature type="domain" description="C2H2-type" evidence="9">
    <location>
        <begin position="146"/>
        <end position="171"/>
    </location>
</feature>
<evidence type="ECO:0000256" key="3">
    <source>
        <dbReference type="ARBA" id="ARBA00022737"/>
    </source>
</evidence>
<dbReference type="EnsemblMetazoa" id="XM_050658278.1">
    <property type="protein sequence ID" value="XP_050514235.1"/>
    <property type="gene ID" value="LOC126889723"/>
</dbReference>
<accession>A0ABM5KVM1</accession>
<dbReference type="RefSeq" id="XP_050514230.1">
    <property type="nucleotide sequence ID" value="XM_050658273.1"/>
</dbReference>
<keyword evidence="5" id="KW-0862">Zinc</keyword>
<feature type="region of interest" description="Disordered" evidence="8">
    <location>
        <begin position="1"/>
        <end position="20"/>
    </location>
</feature>
<dbReference type="RefSeq" id="XP_050514236.1">
    <property type="nucleotide sequence ID" value="XM_050658279.1"/>
</dbReference>
<dbReference type="GeneID" id="126889723"/>
<dbReference type="Pfam" id="PF00096">
    <property type="entry name" value="zf-C2H2"/>
    <property type="match status" value="2"/>
</dbReference>
<evidence type="ECO:0000256" key="2">
    <source>
        <dbReference type="ARBA" id="ARBA00022723"/>
    </source>
</evidence>
<dbReference type="Pfam" id="PF13894">
    <property type="entry name" value="zf-C2H2_4"/>
    <property type="match status" value="1"/>
</dbReference>
<dbReference type="EnsemblMetazoa" id="XM_050658280.1">
    <property type="protein sequence ID" value="XP_050514237.1"/>
    <property type="gene ID" value="LOC126889724"/>
</dbReference>
<keyword evidence="6" id="KW-0539">Nucleus</keyword>
<dbReference type="EnsemblMetazoa" id="XM_050658279.1">
    <property type="protein sequence ID" value="XP_050514236.1"/>
    <property type="gene ID" value="LOC126889724"/>
</dbReference>
<dbReference type="GeneID" id="126889724"/>
<dbReference type="SUPFAM" id="SSF57667">
    <property type="entry name" value="beta-beta-alpha zinc fingers"/>
    <property type="match status" value="2"/>
</dbReference>
<dbReference type="Proteomes" id="UP001652700">
    <property type="component" value="Unplaced"/>
</dbReference>
<evidence type="ECO:0000313" key="11">
    <source>
        <dbReference type="Proteomes" id="UP001652700"/>
    </source>
</evidence>
<dbReference type="Pfam" id="PF13912">
    <property type="entry name" value="zf-C2H2_6"/>
    <property type="match status" value="1"/>
</dbReference>
<dbReference type="RefSeq" id="XP_050514234.1">
    <property type="nucleotide sequence ID" value="XM_050658277.1"/>
</dbReference>
<keyword evidence="2" id="KW-0479">Metal-binding</keyword>
<feature type="compositionally biased region" description="Basic and acidic residues" evidence="8">
    <location>
        <begin position="60"/>
        <end position="69"/>
    </location>
</feature>
<keyword evidence="11" id="KW-1185">Reference proteome</keyword>
<name>A0ABM5KVM1_DIAVI</name>
<organism evidence="10 11">
    <name type="scientific">Diabrotica virgifera virgifera</name>
    <name type="common">western corn rootworm</name>
    <dbReference type="NCBI Taxonomy" id="50390"/>
    <lineage>
        <taxon>Eukaryota</taxon>
        <taxon>Metazoa</taxon>
        <taxon>Ecdysozoa</taxon>
        <taxon>Arthropoda</taxon>
        <taxon>Hexapoda</taxon>
        <taxon>Insecta</taxon>
        <taxon>Pterygota</taxon>
        <taxon>Neoptera</taxon>
        <taxon>Endopterygota</taxon>
        <taxon>Coleoptera</taxon>
        <taxon>Polyphaga</taxon>
        <taxon>Cucujiformia</taxon>
        <taxon>Chrysomeloidea</taxon>
        <taxon>Chrysomelidae</taxon>
        <taxon>Galerucinae</taxon>
        <taxon>Diabroticina</taxon>
        <taxon>Diabroticites</taxon>
        <taxon>Diabrotica</taxon>
    </lineage>
</organism>
<comment type="subcellular location">
    <subcellularLocation>
        <location evidence="1">Nucleus</location>
    </subcellularLocation>
</comment>
<proteinExistence type="predicted"/>
<dbReference type="RefSeq" id="XP_050514226.1">
    <property type="nucleotide sequence ID" value="XM_050658269.1"/>
</dbReference>
<dbReference type="PROSITE" id="PS00028">
    <property type="entry name" value="ZINC_FINGER_C2H2_1"/>
    <property type="match status" value="4"/>
</dbReference>
<dbReference type="EnsemblMetazoa" id="XM_050658273.1">
    <property type="protein sequence ID" value="XP_050514230.1"/>
    <property type="gene ID" value="LOC126889722"/>
</dbReference>
<dbReference type="PROSITE" id="PS50157">
    <property type="entry name" value="ZINC_FINGER_C2H2_2"/>
    <property type="match status" value="4"/>
</dbReference>
<sequence length="171" mass="19850">MDTSTGTVIYNPGPYSEHQATTSRAEVNRADFVDDRTCEICNKVLSTHYALKRHRKIHRNRAEDDHRAEQQPTTPRADDNCRADFVANRTCDICKKVLSTHYALKRHLKIHAKDKRSRSCQICGAQFLTVYALGVHKNHQHEGNIPKCDICEKQFSTNYHLKRHMERVHNK</sequence>
<dbReference type="InterPro" id="IPR036236">
    <property type="entry name" value="Znf_C2H2_sf"/>
</dbReference>
<feature type="region of interest" description="Disordered" evidence="8">
    <location>
        <begin position="56"/>
        <end position="77"/>
    </location>
</feature>
<evidence type="ECO:0000256" key="7">
    <source>
        <dbReference type="PROSITE-ProRule" id="PRU00042"/>
    </source>
</evidence>
<keyword evidence="3" id="KW-0677">Repeat</keyword>
<dbReference type="EnsemblMetazoa" id="XM_050658272.1">
    <property type="protein sequence ID" value="XP_050514229.1"/>
    <property type="gene ID" value="LOC126889722"/>
</dbReference>
<evidence type="ECO:0000313" key="10">
    <source>
        <dbReference type="EnsemblMetazoa" id="XP_050514235.1"/>
    </source>
</evidence>
<dbReference type="InterPro" id="IPR013087">
    <property type="entry name" value="Znf_C2H2_type"/>
</dbReference>